<evidence type="ECO:0000313" key="3">
    <source>
        <dbReference type="EMBL" id="RBO82537.1"/>
    </source>
</evidence>
<dbReference type="Proteomes" id="UP000252086">
    <property type="component" value="Unassembled WGS sequence"/>
</dbReference>
<keyword evidence="4" id="KW-1185">Reference proteome</keyword>
<keyword evidence="2" id="KW-0472">Membrane</keyword>
<evidence type="ECO:0000256" key="2">
    <source>
        <dbReference type="SAM" id="Phobius"/>
    </source>
</evidence>
<keyword evidence="2" id="KW-1133">Transmembrane helix</keyword>
<feature type="transmembrane region" description="Helical" evidence="2">
    <location>
        <begin position="6"/>
        <end position="28"/>
    </location>
</feature>
<dbReference type="RefSeq" id="WP_113874511.1">
    <property type="nucleotide sequence ID" value="NZ_QNRF01000005.1"/>
</dbReference>
<gene>
    <name evidence="3" type="ORF">DFP76_1051</name>
</gene>
<feature type="region of interest" description="Disordered" evidence="1">
    <location>
        <begin position="37"/>
        <end position="57"/>
    </location>
</feature>
<organism evidence="3 4">
    <name type="scientific">Marinomonas aquiplantarum</name>
    <dbReference type="NCBI Taxonomy" id="491951"/>
    <lineage>
        <taxon>Bacteria</taxon>
        <taxon>Pseudomonadati</taxon>
        <taxon>Pseudomonadota</taxon>
        <taxon>Gammaproteobacteria</taxon>
        <taxon>Oceanospirillales</taxon>
        <taxon>Oceanospirillaceae</taxon>
        <taxon>Marinomonas</taxon>
    </lineage>
</organism>
<proteinExistence type="predicted"/>
<name>A0A366CXH6_9GAMM</name>
<protein>
    <submittedName>
        <fullName evidence="3">Putative oligomerization/nucleic acid binding protein</fullName>
    </submittedName>
</protein>
<sequence length="91" mass="10294">MNIKAVMYLILGLIVPIWPISLPIFWFLAYKATQDQSKTAESPPPTQEAEGSPSQQLKELTDAKELFEKGLINKEEFNTLKSNLLINTEQT</sequence>
<dbReference type="OrthoDB" id="7596142at2"/>
<evidence type="ECO:0000256" key="1">
    <source>
        <dbReference type="SAM" id="MobiDB-lite"/>
    </source>
</evidence>
<reference evidence="3 4" key="1">
    <citation type="submission" date="2018-06" db="EMBL/GenBank/DDBJ databases">
        <title>Genomic Encyclopedia of Type Strains, Phase III (KMG-III): the genomes of soil and plant-associated and newly described type strains.</title>
        <authorList>
            <person name="Whitman W."/>
        </authorList>
    </citation>
    <scope>NUCLEOTIDE SEQUENCE [LARGE SCALE GENOMIC DNA]</scope>
    <source>
        <strain evidence="3 4">CECT 7732</strain>
    </source>
</reference>
<comment type="caution">
    <text evidence="3">The sequence shown here is derived from an EMBL/GenBank/DDBJ whole genome shotgun (WGS) entry which is preliminary data.</text>
</comment>
<dbReference type="AlphaFoldDB" id="A0A366CXH6"/>
<accession>A0A366CXH6</accession>
<keyword evidence="2" id="KW-0812">Transmembrane</keyword>
<dbReference type="EMBL" id="QNRF01000005">
    <property type="protein sequence ID" value="RBO82537.1"/>
    <property type="molecule type" value="Genomic_DNA"/>
</dbReference>
<evidence type="ECO:0000313" key="4">
    <source>
        <dbReference type="Proteomes" id="UP000252086"/>
    </source>
</evidence>